<evidence type="ECO:0000313" key="2">
    <source>
        <dbReference type="EMBL" id="ATX71109.1"/>
    </source>
</evidence>
<dbReference type="SUPFAM" id="SSF82549">
    <property type="entry name" value="DAK1/DegV-like"/>
    <property type="match status" value="1"/>
</dbReference>
<protein>
    <submittedName>
        <fullName evidence="2">Dihydroxyacetone kinase, N-terminal domain</fullName>
    </submittedName>
</protein>
<dbReference type="Proteomes" id="UP000231179">
    <property type="component" value="Chromosome"/>
</dbReference>
<dbReference type="PANTHER" id="PTHR28629:SF4">
    <property type="entry name" value="TRIOKINASE_FMN CYCLASE"/>
    <property type="match status" value="1"/>
</dbReference>
<dbReference type="OrthoDB" id="9806345at2"/>
<dbReference type="InterPro" id="IPR004006">
    <property type="entry name" value="DhaK_dom"/>
</dbReference>
<dbReference type="RefSeq" id="WP_100254650.1">
    <property type="nucleotide sequence ID" value="NZ_CP015819.1"/>
</dbReference>
<dbReference type="PROSITE" id="PS51481">
    <property type="entry name" value="DHAK"/>
    <property type="match status" value="1"/>
</dbReference>
<evidence type="ECO:0000313" key="3">
    <source>
        <dbReference type="Proteomes" id="UP000231179"/>
    </source>
</evidence>
<sequence length="331" mass="35810">MKQIINDKVDLIQEMTQGIEFASNFKLKKVNQSNILITAKPNPTKVSLISGGGSGHEPSHAGFVGDGMLDGAVCGEVFSSPTPFDVFEAIKSVNNTQGVLLIVKNYSGDIMNFTMACDMANEAGIKTDYIVVDDDIAVKDSLYTQGRRGIAGTVLVHKVLGYLAKQGSSLAELKEFGTKLIKHIKTIGIGLHACTLPTTGKASFEVKDDEIEFGCGIHGEPGVKVEKHVSAKEYAQKMLASLDAELKFDTKKEYILLINGFGRTTLLEQYIFTNAVVSQLSAKKIKIVQVKVGNYMTSLDMSGLSLTVLEVFDKQIMTAITSSVDILGNLF</sequence>
<dbReference type="Gene3D" id="3.40.50.10440">
    <property type="entry name" value="Dihydroxyacetone kinase, domain 1"/>
    <property type="match status" value="1"/>
</dbReference>
<keyword evidence="2" id="KW-0808">Transferase</keyword>
<keyword evidence="3" id="KW-1185">Reference proteome</keyword>
<dbReference type="KEGG" id="scla:SCLARK_001168"/>
<dbReference type="EMBL" id="CP024870">
    <property type="protein sequence ID" value="ATX71109.1"/>
    <property type="molecule type" value="Genomic_DNA"/>
</dbReference>
<keyword evidence="2" id="KW-0418">Kinase</keyword>
<name>A0A1Y0L164_9MOLU</name>
<dbReference type="GO" id="GO:0019563">
    <property type="term" value="P:glycerol catabolic process"/>
    <property type="evidence" value="ECO:0007669"/>
    <property type="project" value="TreeGrafter"/>
</dbReference>
<dbReference type="Gene3D" id="3.30.1180.20">
    <property type="entry name" value="Dihydroxyacetone kinase, domain 2"/>
    <property type="match status" value="1"/>
</dbReference>
<gene>
    <name evidence="2" type="primary">dhaK</name>
    <name evidence="2" type="ORF">SCLAR_v1c07960</name>
</gene>
<evidence type="ECO:0000259" key="1">
    <source>
        <dbReference type="PROSITE" id="PS51481"/>
    </source>
</evidence>
<dbReference type="Pfam" id="PF02733">
    <property type="entry name" value="Dak1"/>
    <property type="match status" value="1"/>
</dbReference>
<dbReference type="InterPro" id="IPR012736">
    <property type="entry name" value="DhaK_1"/>
</dbReference>
<feature type="domain" description="DhaK" evidence="1">
    <location>
        <begin position="7"/>
        <end position="329"/>
    </location>
</feature>
<reference evidence="2 3" key="1">
    <citation type="submission" date="2017-11" db="EMBL/GenBank/DDBJ databases">
        <title>Complete genome sequence of Spiroplasma clarkii CN-5 (DSM 19994).</title>
        <authorList>
            <person name="Tsai Y.-M."/>
            <person name="Chang A."/>
            <person name="Lo W.-S."/>
            <person name="Kuo C.-H."/>
        </authorList>
    </citation>
    <scope>NUCLEOTIDE SEQUENCE [LARGE SCALE GENOMIC DNA]</scope>
    <source>
        <strain evidence="2 3">CN-5</strain>
    </source>
</reference>
<dbReference type="GO" id="GO:0004371">
    <property type="term" value="F:glycerone kinase activity"/>
    <property type="evidence" value="ECO:0007669"/>
    <property type="project" value="InterPro"/>
</dbReference>
<accession>A0A1Y0L164</accession>
<dbReference type="NCBIfam" id="TIGR02363">
    <property type="entry name" value="dhaK1"/>
    <property type="match status" value="1"/>
</dbReference>
<dbReference type="PANTHER" id="PTHR28629">
    <property type="entry name" value="TRIOKINASE/FMN CYCLASE"/>
    <property type="match status" value="1"/>
</dbReference>
<dbReference type="FunFam" id="3.40.50.10440:FF:000001">
    <property type="entry name" value="Dihydroxyacetone kinase, DhaK subunit"/>
    <property type="match status" value="1"/>
</dbReference>
<dbReference type="AlphaFoldDB" id="A0A1Y0L164"/>
<dbReference type="InterPro" id="IPR050861">
    <property type="entry name" value="Dihydroxyacetone_Kinase"/>
</dbReference>
<dbReference type="GO" id="GO:0005829">
    <property type="term" value="C:cytosol"/>
    <property type="evidence" value="ECO:0007669"/>
    <property type="project" value="TreeGrafter"/>
</dbReference>
<organism evidence="2 3">
    <name type="scientific">Spiroplasma clarkii</name>
    <dbReference type="NCBI Taxonomy" id="2139"/>
    <lineage>
        <taxon>Bacteria</taxon>
        <taxon>Bacillati</taxon>
        <taxon>Mycoplasmatota</taxon>
        <taxon>Mollicutes</taxon>
        <taxon>Entomoplasmatales</taxon>
        <taxon>Spiroplasmataceae</taxon>
        <taxon>Spiroplasma</taxon>
    </lineage>
</organism>
<proteinExistence type="predicted"/>